<dbReference type="Pfam" id="PF13692">
    <property type="entry name" value="Glyco_trans_1_4"/>
    <property type="match status" value="1"/>
</dbReference>
<dbReference type="GO" id="GO:0016757">
    <property type="term" value="F:glycosyltransferase activity"/>
    <property type="evidence" value="ECO:0007669"/>
    <property type="project" value="TreeGrafter"/>
</dbReference>
<dbReference type="InterPro" id="IPR050194">
    <property type="entry name" value="Glycosyltransferase_grp1"/>
</dbReference>
<dbReference type="RefSeq" id="WP_175346754.1">
    <property type="nucleotide sequence ID" value="NZ_JABMCI010000056.1"/>
</dbReference>
<organism evidence="1 2">
    <name type="scientific">Cellulomonas humilata</name>
    <dbReference type="NCBI Taxonomy" id="144055"/>
    <lineage>
        <taxon>Bacteria</taxon>
        <taxon>Bacillati</taxon>
        <taxon>Actinomycetota</taxon>
        <taxon>Actinomycetes</taxon>
        <taxon>Micrococcales</taxon>
        <taxon>Cellulomonadaceae</taxon>
        <taxon>Cellulomonas</taxon>
    </lineage>
</organism>
<proteinExistence type="predicted"/>
<dbReference type="PANTHER" id="PTHR45947:SF15">
    <property type="entry name" value="TEICHURONIC ACID BIOSYNTHESIS GLYCOSYLTRANSFERASE TUAC-RELATED"/>
    <property type="match status" value="1"/>
</dbReference>
<protein>
    <submittedName>
        <fullName evidence="1">Glycosyltransferase</fullName>
    </submittedName>
</protein>
<dbReference type="Gene3D" id="3.40.50.2000">
    <property type="entry name" value="Glycogen Phosphorylase B"/>
    <property type="match status" value="2"/>
</dbReference>
<accession>A0A7Y5ZZ79</accession>
<evidence type="ECO:0000313" key="1">
    <source>
        <dbReference type="EMBL" id="NUU16873.1"/>
    </source>
</evidence>
<keyword evidence="2" id="KW-1185">Reference proteome</keyword>
<sequence>MPTDPIARDRGPDHTLDLEVLVTETRPDISFLEDDEPAVVRAAPPDVVDRLVVHQIDLARQSPGGIETCIRGLVRHAPADVTFAIVGVDAGGVVEDRRLGQWEQHRVGERVVWFLPVVRLDPGDQRRRVPHSVRLAAGLVRYRHALPASTVVQAHRADVAAVAARVLRRPLAYFVHTQEHGLTGATSDSFWRKAGSVHARVEHKLLRDAHSVVVFNPDFAETAQTINPDAMFSPTWFDPTLVRYRAQALHPQRVIWVGRLEQPKDPALAIESFRRLLESAPDQDWTLDVVGTGTQLPDLERAVAELPTEVGRRVRLLGRLAPEEVATAMADAGVFLMTSHPGYEGFPRVLVEAMASGLPAVVTDGSDTGSLVRPGHNGYVVTERNPDDLAHAISEASVLHRSAARDTASVYAAPRLVARIVGAPG</sequence>
<dbReference type="PANTHER" id="PTHR45947">
    <property type="entry name" value="SULFOQUINOVOSYL TRANSFERASE SQD2"/>
    <property type="match status" value="1"/>
</dbReference>
<keyword evidence="1" id="KW-0808">Transferase</keyword>
<evidence type="ECO:0000313" key="2">
    <source>
        <dbReference type="Proteomes" id="UP000565724"/>
    </source>
</evidence>
<dbReference type="EMBL" id="JABMCI010000056">
    <property type="protein sequence ID" value="NUU16873.1"/>
    <property type="molecule type" value="Genomic_DNA"/>
</dbReference>
<gene>
    <name evidence="1" type="ORF">HP550_06365</name>
</gene>
<dbReference type="SUPFAM" id="SSF53756">
    <property type="entry name" value="UDP-Glycosyltransferase/glycogen phosphorylase"/>
    <property type="match status" value="1"/>
</dbReference>
<reference evidence="1 2" key="1">
    <citation type="submission" date="2020-05" db="EMBL/GenBank/DDBJ databases">
        <title>Genome Sequencing of Type Strains.</title>
        <authorList>
            <person name="Lemaire J.F."/>
            <person name="Inderbitzin P."/>
            <person name="Gregorio O.A."/>
            <person name="Collins S.B."/>
            <person name="Wespe N."/>
            <person name="Knight-Connoni V."/>
        </authorList>
    </citation>
    <scope>NUCLEOTIDE SEQUENCE [LARGE SCALE GENOMIC DNA]</scope>
    <source>
        <strain evidence="1 2">ATCC 25174</strain>
    </source>
</reference>
<comment type="caution">
    <text evidence="1">The sequence shown here is derived from an EMBL/GenBank/DDBJ whole genome shotgun (WGS) entry which is preliminary data.</text>
</comment>
<dbReference type="Proteomes" id="UP000565724">
    <property type="component" value="Unassembled WGS sequence"/>
</dbReference>
<dbReference type="CDD" id="cd03801">
    <property type="entry name" value="GT4_PimA-like"/>
    <property type="match status" value="1"/>
</dbReference>
<dbReference type="AlphaFoldDB" id="A0A7Y5ZZ79"/>
<name>A0A7Y5ZZ79_9CELL</name>